<evidence type="ECO:0000259" key="7">
    <source>
        <dbReference type="SMART" id="SM00226"/>
    </source>
</evidence>
<reference evidence="8" key="1">
    <citation type="submission" date="2020-10" db="EMBL/GenBank/DDBJ databases">
        <authorList>
            <person name="Gilroy R."/>
        </authorList>
    </citation>
    <scope>NUCLEOTIDE SEQUENCE</scope>
    <source>
        <strain evidence="8">CHK176-22527</strain>
    </source>
</reference>
<evidence type="ECO:0000256" key="4">
    <source>
        <dbReference type="ARBA" id="ARBA00022912"/>
    </source>
</evidence>
<feature type="domain" description="Phosphotyrosine protein phosphatase I" evidence="7">
    <location>
        <begin position="2"/>
        <end position="147"/>
    </location>
</feature>
<dbReference type="Pfam" id="PF01451">
    <property type="entry name" value="LMWPc"/>
    <property type="match status" value="1"/>
</dbReference>
<protein>
    <recommendedName>
        <fullName evidence="2">protein-tyrosine-phosphatase</fullName>
        <ecNumber evidence="2">3.1.3.48</ecNumber>
    </recommendedName>
</protein>
<dbReference type="InterPro" id="IPR023485">
    <property type="entry name" value="Ptyr_pPase"/>
</dbReference>
<dbReference type="InterPro" id="IPR036196">
    <property type="entry name" value="Ptyr_pPase_sf"/>
</dbReference>
<organism evidence="8 9">
    <name type="scientific">Candidatus Allocopromorpha excrementavium</name>
    <dbReference type="NCBI Taxonomy" id="2840741"/>
    <lineage>
        <taxon>Bacteria</taxon>
        <taxon>Bacillati</taxon>
        <taxon>Bacillota</taxon>
        <taxon>Clostridia</taxon>
        <taxon>Eubacteriales</taxon>
        <taxon>Eubacteriaceae</taxon>
        <taxon>Eubacteriaceae incertae sedis</taxon>
        <taxon>Candidatus Allocopromorpha</taxon>
    </lineage>
</organism>
<evidence type="ECO:0000313" key="8">
    <source>
        <dbReference type="EMBL" id="HIU00329.1"/>
    </source>
</evidence>
<proteinExistence type="inferred from homology"/>
<reference evidence="8" key="2">
    <citation type="journal article" date="2021" name="PeerJ">
        <title>Extensive microbial diversity within the chicken gut microbiome revealed by metagenomics and culture.</title>
        <authorList>
            <person name="Gilroy R."/>
            <person name="Ravi A."/>
            <person name="Getino M."/>
            <person name="Pursley I."/>
            <person name="Horton D.L."/>
            <person name="Alikhan N.F."/>
            <person name="Baker D."/>
            <person name="Gharbi K."/>
            <person name="Hall N."/>
            <person name="Watson M."/>
            <person name="Adriaenssens E.M."/>
            <person name="Foster-Nyarko E."/>
            <person name="Jarju S."/>
            <person name="Secka A."/>
            <person name="Antonio M."/>
            <person name="Oren A."/>
            <person name="Chaudhuri R.R."/>
            <person name="La Ragione R."/>
            <person name="Hildebrand F."/>
            <person name="Pallen M.J."/>
        </authorList>
    </citation>
    <scope>NUCLEOTIDE SEQUENCE</scope>
    <source>
        <strain evidence="8">CHK176-22527</strain>
    </source>
</reference>
<dbReference type="Gene3D" id="3.40.50.2300">
    <property type="match status" value="1"/>
</dbReference>
<keyword evidence="3" id="KW-0378">Hydrolase</keyword>
<comment type="caution">
    <text evidence="8">The sequence shown here is derived from an EMBL/GenBank/DDBJ whole genome shotgun (WGS) entry which is preliminary data.</text>
</comment>
<dbReference type="Proteomes" id="UP000824159">
    <property type="component" value="Unassembled WGS sequence"/>
</dbReference>
<evidence type="ECO:0000256" key="2">
    <source>
        <dbReference type="ARBA" id="ARBA00013064"/>
    </source>
</evidence>
<dbReference type="EC" id="3.1.3.48" evidence="2"/>
<evidence type="ECO:0000256" key="6">
    <source>
        <dbReference type="PIRSR" id="PIRSR617867-1"/>
    </source>
</evidence>
<dbReference type="PANTHER" id="PTHR11717">
    <property type="entry name" value="LOW MOLECULAR WEIGHT PROTEIN TYROSINE PHOSPHATASE"/>
    <property type="match status" value="1"/>
</dbReference>
<sequence length="149" mass="17506">MTKILFICHGNICRSTMAEFMFKDMVKKAGREKDFYIESAATSREEIGNDTDPRSRKKLDENGIPYEKRRARQASVKDYEKFDCLICMDDSNVRDLKRIVGEDEENKIYRLLDFTDEKRSVSDPWYTGDFDKAYEDIEKGCGALWEKIK</sequence>
<gene>
    <name evidence="8" type="ORF">IAD12_08850</name>
</gene>
<dbReference type="CDD" id="cd16343">
    <property type="entry name" value="LMWPTP"/>
    <property type="match status" value="1"/>
</dbReference>
<feature type="active site" description="Nucleophile" evidence="6">
    <location>
        <position position="8"/>
    </location>
</feature>
<evidence type="ECO:0000313" key="9">
    <source>
        <dbReference type="Proteomes" id="UP000824159"/>
    </source>
</evidence>
<accession>A0A9D1HEA9</accession>
<dbReference type="GO" id="GO:0004725">
    <property type="term" value="F:protein tyrosine phosphatase activity"/>
    <property type="evidence" value="ECO:0007669"/>
    <property type="project" value="UniProtKB-EC"/>
</dbReference>
<dbReference type="PANTHER" id="PTHR11717:SF7">
    <property type="entry name" value="LOW MOLECULAR WEIGHT PHOSPHOTYROSINE PROTEIN PHOSPHATASE"/>
    <property type="match status" value="1"/>
</dbReference>
<dbReference type="PRINTS" id="PR00719">
    <property type="entry name" value="LMWPTPASE"/>
</dbReference>
<comment type="similarity">
    <text evidence="1">Belongs to the low molecular weight phosphotyrosine protein phosphatase family.</text>
</comment>
<feature type="active site" description="Proton donor" evidence="6">
    <location>
        <position position="123"/>
    </location>
</feature>
<dbReference type="InterPro" id="IPR050438">
    <property type="entry name" value="LMW_PTPase"/>
</dbReference>
<evidence type="ECO:0000256" key="1">
    <source>
        <dbReference type="ARBA" id="ARBA00011063"/>
    </source>
</evidence>
<evidence type="ECO:0000256" key="3">
    <source>
        <dbReference type="ARBA" id="ARBA00022801"/>
    </source>
</evidence>
<dbReference type="InterPro" id="IPR017867">
    <property type="entry name" value="Tyr_phospatase_low_mol_wt"/>
</dbReference>
<name>A0A9D1HEA9_9FIRM</name>
<comment type="catalytic activity">
    <reaction evidence="5">
        <text>O-phospho-L-tyrosyl-[protein] + H2O = L-tyrosyl-[protein] + phosphate</text>
        <dbReference type="Rhea" id="RHEA:10684"/>
        <dbReference type="Rhea" id="RHEA-COMP:10136"/>
        <dbReference type="Rhea" id="RHEA-COMP:20101"/>
        <dbReference type="ChEBI" id="CHEBI:15377"/>
        <dbReference type="ChEBI" id="CHEBI:43474"/>
        <dbReference type="ChEBI" id="CHEBI:46858"/>
        <dbReference type="ChEBI" id="CHEBI:61978"/>
        <dbReference type="EC" id="3.1.3.48"/>
    </reaction>
</comment>
<dbReference type="SUPFAM" id="SSF52788">
    <property type="entry name" value="Phosphotyrosine protein phosphatases I"/>
    <property type="match status" value="1"/>
</dbReference>
<dbReference type="AlphaFoldDB" id="A0A9D1HEA9"/>
<feature type="active site" evidence="6">
    <location>
        <position position="14"/>
    </location>
</feature>
<keyword evidence="4" id="KW-0904">Protein phosphatase</keyword>
<dbReference type="EMBL" id="DVLX01000103">
    <property type="protein sequence ID" value="HIU00329.1"/>
    <property type="molecule type" value="Genomic_DNA"/>
</dbReference>
<dbReference type="SMART" id="SM00226">
    <property type="entry name" value="LMWPc"/>
    <property type="match status" value="1"/>
</dbReference>
<evidence type="ECO:0000256" key="5">
    <source>
        <dbReference type="ARBA" id="ARBA00051722"/>
    </source>
</evidence>